<feature type="compositionally biased region" description="Basic and acidic residues" evidence="1">
    <location>
        <begin position="12"/>
        <end position="21"/>
    </location>
</feature>
<sequence length="146" mass="16259">MENFTARATNDQIERSRGEERSVTRLVYMSSGGSVSTVPLPELRAETRSRHIRSRRHGPGLARWSDLCSVCGMGLDSRLALEAHRRSHSRPAGDATPACPEDPLDQDMFREHQEEPELGQQPAAARARVLPLRLGFPVEFAEATLQ</sequence>
<name>A0AAD9DMJ4_9TELE</name>
<feature type="region of interest" description="Disordered" evidence="1">
    <location>
        <begin position="1"/>
        <end position="21"/>
    </location>
</feature>
<dbReference type="Proteomes" id="UP001239994">
    <property type="component" value="Unassembled WGS sequence"/>
</dbReference>
<accession>A0AAD9DMJ4</accession>
<dbReference type="PROSITE" id="PS00028">
    <property type="entry name" value="ZINC_FINGER_C2H2_1"/>
    <property type="match status" value="1"/>
</dbReference>
<evidence type="ECO:0000256" key="1">
    <source>
        <dbReference type="SAM" id="MobiDB-lite"/>
    </source>
</evidence>
<evidence type="ECO:0000313" key="3">
    <source>
        <dbReference type="EMBL" id="KAK1787216.1"/>
    </source>
</evidence>
<feature type="domain" description="C2H2-type" evidence="2">
    <location>
        <begin position="68"/>
        <end position="88"/>
    </location>
</feature>
<dbReference type="EMBL" id="JAROKS010000024">
    <property type="protein sequence ID" value="KAK1787216.1"/>
    <property type="molecule type" value="Genomic_DNA"/>
</dbReference>
<feature type="region of interest" description="Disordered" evidence="1">
    <location>
        <begin position="85"/>
        <end position="124"/>
    </location>
</feature>
<dbReference type="AlphaFoldDB" id="A0AAD9DMJ4"/>
<protein>
    <recommendedName>
        <fullName evidence="2">C2H2-type domain-containing protein</fullName>
    </recommendedName>
</protein>
<gene>
    <name evidence="3" type="ORF">P4O66_017072</name>
</gene>
<comment type="caution">
    <text evidence="3">The sequence shown here is derived from an EMBL/GenBank/DDBJ whole genome shotgun (WGS) entry which is preliminary data.</text>
</comment>
<evidence type="ECO:0000313" key="4">
    <source>
        <dbReference type="Proteomes" id="UP001239994"/>
    </source>
</evidence>
<proteinExistence type="predicted"/>
<evidence type="ECO:0000259" key="2">
    <source>
        <dbReference type="PROSITE" id="PS00028"/>
    </source>
</evidence>
<organism evidence="3 4">
    <name type="scientific">Electrophorus voltai</name>
    <dbReference type="NCBI Taxonomy" id="2609070"/>
    <lineage>
        <taxon>Eukaryota</taxon>
        <taxon>Metazoa</taxon>
        <taxon>Chordata</taxon>
        <taxon>Craniata</taxon>
        <taxon>Vertebrata</taxon>
        <taxon>Euteleostomi</taxon>
        <taxon>Actinopterygii</taxon>
        <taxon>Neopterygii</taxon>
        <taxon>Teleostei</taxon>
        <taxon>Ostariophysi</taxon>
        <taxon>Gymnotiformes</taxon>
        <taxon>Gymnotoidei</taxon>
        <taxon>Gymnotidae</taxon>
        <taxon>Electrophorus</taxon>
    </lineage>
</organism>
<feature type="region of interest" description="Disordered" evidence="1">
    <location>
        <begin position="34"/>
        <end position="56"/>
    </location>
</feature>
<feature type="compositionally biased region" description="Polar residues" evidence="1">
    <location>
        <begin position="1"/>
        <end position="11"/>
    </location>
</feature>
<dbReference type="InterPro" id="IPR013087">
    <property type="entry name" value="Znf_C2H2_type"/>
</dbReference>
<keyword evidence="4" id="KW-1185">Reference proteome</keyword>
<reference evidence="3" key="1">
    <citation type="submission" date="2023-03" db="EMBL/GenBank/DDBJ databases">
        <title>Electrophorus voltai genome.</title>
        <authorList>
            <person name="Bian C."/>
        </authorList>
    </citation>
    <scope>NUCLEOTIDE SEQUENCE</scope>
    <source>
        <strain evidence="3">CB-2022</strain>
        <tissue evidence="3">Muscle</tissue>
    </source>
</reference>